<feature type="domain" description="C2H2-type" evidence="19">
    <location>
        <begin position="405"/>
        <end position="433"/>
    </location>
</feature>
<reference evidence="20 21" key="1">
    <citation type="journal article" date="2018" name="Nat. Ecol. Evol.">
        <title>Genomic signatures of mitonuclear coevolution across populations of Tigriopus californicus.</title>
        <authorList>
            <person name="Barreto F.S."/>
            <person name="Watson E.T."/>
            <person name="Lima T.G."/>
            <person name="Willett C.S."/>
            <person name="Edmands S."/>
            <person name="Li W."/>
            <person name="Burton R.S."/>
        </authorList>
    </citation>
    <scope>NUCLEOTIDE SEQUENCE [LARGE SCALE GENOMIC DNA]</scope>
    <source>
        <strain evidence="20 21">San Diego</strain>
    </source>
</reference>
<keyword evidence="6" id="KW-0153">Cholesterol metabolism</keyword>
<keyword evidence="16" id="KW-0753">Steroid metabolism</keyword>
<comment type="subcellular location">
    <subcellularLocation>
        <location evidence="1">Cytoplasm</location>
        <location evidence="1">Cytosol</location>
    </subcellularLocation>
</comment>
<dbReference type="InterPro" id="IPR005919">
    <property type="entry name" value="Pmev_kin_anim"/>
</dbReference>
<evidence type="ECO:0000256" key="6">
    <source>
        <dbReference type="ARBA" id="ARBA00022548"/>
    </source>
</evidence>
<dbReference type="STRING" id="6832.A0A553PM01"/>
<dbReference type="SUPFAM" id="SSF57667">
    <property type="entry name" value="beta-beta-alpha zinc fingers"/>
    <property type="match status" value="2"/>
</dbReference>
<dbReference type="AlphaFoldDB" id="A0A553PM01"/>
<keyword evidence="4" id="KW-0963">Cytoplasm</keyword>
<dbReference type="PROSITE" id="PS00028">
    <property type="entry name" value="ZINC_FINGER_C2H2_1"/>
    <property type="match status" value="3"/>
</dbReference>
<evidence type="ECO:0000256" key="14">
    <source>
        <dbReference type="ARBA" id="ARBA00023098"/>
    </source>
</evidence>
<evidence type="ECO:0000256" key="12">
    <source>
        <dbReference type="ARBA" id="ARBA00022955"/>
    </source>
</evidence>
<evidence type="ECO:0000256" key="17">
    <source>
        <dbReference type="ARBA" id="ARBA00034549"/>
    </source>
</evidence>
<dbReference type="EMBL" id="VCGU01000003">
    <property type="protein sequence ID" value="TRY78711.1"/>
    <property type="molecule type" value="Genomic_DNA"/>
</dbReference>
<evidence type="ECO:0000259" key="19">
    <source>
        <dbReference type="PROSITE" id="PS50157"/>
    </source>
</evidence>
<evidence type="ECO:0000256" key="2">
    <source>
        <dbReference type="ARBA" id="ARBA00005017"/>
    </source>
</evidence>
<keyword evidence="12" id="KW-0752">Steroid biosynthesis</keyword>
<dbReference type="PANTHER" id="PTHR13101">
    <property type="entry name" value="PHOSPHOMEVALONATE KINASE"/>
    <property type="match status" value="1"/>
</dbReference>
<keyword evidence="15" id="KW-1207">Sterol metabolism</keyword>
<dbReference type="GO" id="GO:0004631">
    <property type="term" value="F:phosphomevalonate kinase activity"/>
    <property type="evidence" value="ECO:0007669"/>
    <property type="project" value="UniProtKB-EC"/>
</dbReference>
<comment type="pathway">
    <text evidence="2">Isoprenoid biosynthesis; isopentenyl diphosphate biosynthesis via mevalonate pathway; isopentenyl diphosphate from (R)-mevalonate: step 2/3.</text>
</comment>
<evidence type="ECO:0000256" key="16">
    <source>
        <dbReference type="ARBA" id="ARBA00023221"/>
    </source>
</evidence>
<evidence type="ECO:0000256" key="9">
    <source>
        <dbReference type="ARBA" id="ARBA00022777"/>
    </source>
</evidence>
<dbReference type="PROSITE" id="PS50157">
    <property type="entry name" value="ZINC_FINGER_C2H2_2"/>
    <property type="match status" value="3"/>
</dbReference>
<gene>
    <name evidence="20" type="ORF">TCAL_06796</name>
</gene>
<evidence type="ECO:0000256" key="7">
    <source>
        <dbReference type="ARBA" id="ARBA00022679"/>
    </source>
</evidence>
<dbReference type="InterPro" id="IPR013087">
    <property type="entry name" value="Znf_C2H2_type"/>
</dbReference>
<sequence length="478" mass="54917">GSPQLILLCCGKRKSGKDYLTDYLESTLPKDHTVILRLSGPLKECYARDHGLDFDQLLSATDYKEKYRLDMIQWSERIRRQDHGYFCRAAIDKYQATGFPLWIVSDCRRATDFQFFQDKYPGKCRTIRIQASDTIRESRGFVFKAGVDDKESECGLDDQPSFDHVHMASSHPPVDHDYSVRQLDATVVESLQKSGAAICSSESPMSKMFAKCDKCRRSRIKVLVPNSLLSVAKGKNDGQTCDFCGTIMPPDSPQFLPNVFEGRRGCKIGDKRSDSNPLGRKRNRLYVHCGECGKVILKESLSKHFKDVHDKSNQKKCPHCSKVLSGAFSLREHVNAVHLRNFEHICSHCEKSFAHFSNLNRHIRLVHKQLLVTHKYVNCSECKKVVQSSSLKKHIRSIHDKQRDFQCQYCDKNFAQSYSLKEHVGAKHTHDWSHICLLCQKTFAHRNNCGRHIRSVHKQEIKSKNFHDYMMSSQISNL</sequence>
<feature type="domain" description="C2H2-type" evidence="19">
    <location>
        <begin position="344"/>
        <end position="367"/>
    </location>
</feature>
<dbReference type="GO" id="GO:0005829">
    <property type="term" value="C:cytosol"/>
    <property type="evidence" value="ECO:0007669"/>
    <property type="project" value="UniProtKB-SubCell"/>
</dbReference>
<dbReference type="Gene3D" id="3.40.50.300">
    <property type="entry name" value="P-loop containing nucleotide triphosphate hydrolases"/>
    <property type="match status" value="1"/>
</dbReference>
<evidence type="ECO:0000256" key="18">
    <source>
        <dbReference type="PROSITE-ProRule" id="PRU00042"/>
    </source>
</evidence>
<keyword evidence="18" id="KW-0479">Metal-binding</keyword>
<keyword evidence="7" id="KW-0808">Transferase</keyword>
<keyword evidence="21" id="KW-1185">Reference proteome</keyword>
<evidence type="ECO:0000256" key="3">
    <source>
        <dbReference type="ARBA" id="ARBA00012958"/>
    </source>
</evidence>
<accession>A0A553PM01</accession>
<evidence type="ECO:0000256" key="11">
    <source>
        <dbReference type="ARBA" id="ARBA00022840"/>
    </source>
</evidence>
<evidence type="ECO:0000256" key="15">
    <source>
        <dbReference type="ARBA" id="ARBA00023166"/>
    </source>
</evidence>
<evidence type="ECO:0000256" key="4">
    <source>
        <dbReference type="ARBA" id="ARBA00022490"/>
    </source>
</evidence>
<feature type="domain" description="C2H2-type" evidence="19">
    <location>
        <begin position="434"/>
        <end position="462"/>
    </location>
</feature>
<evidence type="ECO:0000256" key="8">
    <source>
        <dbReference type="ARBA" id="ARBA00022741"/>
    </source>
</evidence>
<proteinExistence type="predicted"/>
<keyword evidence="13" id="KW-0756">Sterol biosynthesis</keyword>
<keyword evidence="9" id="KW-0418">Kinase</keyword>
<dbReference type="Pfam" id="PF00096">
    <property type="entry name" value="zf-C2H2"/>
    <property type="match status" value="3"/>
</dbReference>
<evidence type="ECO:0000256" key="10">
    <source>
        <dbReference type="ARBA" id="ARBA00022778"/>
    </source>
</evidence>
<feature type="non-terminal residue" evidence="20">
    <location>
        <position position="1"/>
    </location>
</feature>
<dbReference type="EC" id="2.7.4.2" evidence="3"/>
<dbReference type="GO" id="GO:0019287">
    <property type="term" value="P:isopentenyl diphosphate biosynthetic process, mevalonate pathway"/>
    <property type="evidence" value="ECO:0007669"/>
    <property type="project" value="UniProtKB-UniPathway"/>
</dbReference>
<keyword evidence="14" id="KW-0443">Lipid metabolism</keyword>
<evidence type="ECO:0000313" key="21">
    <source>
        <dbReference type="Proteomes" id="UP000318571"/>
    </source>
</evidence>
<keyword evidence="18" id="KW-0862">Zinc</keyword>
<dbReference type="SMART" id="SM00355">
    <property type="entry name" value="ZnF_C2H2"/>
    <property type="match status" value="6"/>
</dbReference>
<dbReference type="PANTHER" id="PTHR13101:SF1">
    <property type="entry name" value="PHOSPHOMEVALONATE KINASE"/>
    <property type="match status" value="1"/>
</dbReference>
<organism evidence="20 21">
    <name type="scientific">Tigriopus californicus</name>
    <name type="common">Marine copepod</name>
    <dbReference type="NCBI Taxonomy" id="6832"/>
    <lineage>
        <taxon>Eukaryota</taxon>
        <taxon>Metazoa</taxon>
        <taxon>Ecdysozoa</taxon>
        <taxon>Arthropoda</taxon>
        <taxon>Crustacea</taxon>
        <taxon>Multicrustacea</taxon>
        <taxon>Hexanauplia</taxon>
        <taxon>Copepoda</taxon>
        <taxon>Harpacticoida</taxon>
        <taxon>Harpacticidae</taxon>
        <taxon>Tigriopus</taxon>
    </lineage>
</organism>
<keyword evidence="11" id="KW-0067">ATP-binding</keyword>
<dbReference type="Gene3D" id="3.30.160.60">
    <property type="entry name" value="Classic Zinc Finger"/>
    <property type="match status" value="4"/>
</dbReference>
<dbReference type="UniPathway" id="UPA00057">
    <property type="reaction ID" value="UER00099"/>
</dbReference>
<keyword evidence="18" id="KW-0863">Zinc-finger</keyword>
<evidence type="ECO:0000256" key="1">
    <source>
        <dbReference type="ARBA" id="ARBA00004514"/>
    </source>
</evidence>
<keyword evidence="10" id="KW-0152">Cholesterol biosynthesis</keyword>
<name>A0A553PM01_TIGCA</name>
<comment type="caution">
    <text evidence="20">The sequence shown here is derived from an EMBL/GenBank/DDBJ whole genome shotgun (WGS) entry which is preliminary data.</text>
</comment>
<evidence type="ECO:0000313" key="20">
    <source>
        <dbReference type="EMBL" id="TRY78711.1"/>
    </source>
</evidence>
<dbReference type="GO" id="GO:0006695">
    <property type="term" value="P:cholesterol biosynthetic process"/>
    <property type="evidence" value="ECO:0007669"/>
    <property type="project" value="UniProtKB-KW"/>
</dbReference>
<keyword evidence="5" id="KW-0444">Lipid biosynthesis</keyword>
<dbReference type="GO" id="GO:0008270">
    <property type="term" value="F:zinc ion binding"/>
    <property type="evidence" value="ECO:0007669"/>
    <property type="project" value="UniProtKB-KW"/>
</dbReference>
<dbReference type="Proteomes" id="UP000318571">
    <property type="component" value="Chromosome 11"/>
</dbReference>
<dbReference type="InterPro" id="IPR027417">
    <property type="entry name" value="P-loop_NTPase"/>
</dbReference>
<dbReference type="GO" id="GO:0005524">
    <property type="term" value="F:ATP binding"/>
    <property type="evidence" value="ECO:0007669"/>
    <property type="project" value="UniProtKB-KW"/>
</dbReference>
<keyword evidence="8" id="KW-0547">Nucleotide-binding</keyword>
<evidence type="ECO:0000256" key="13">
    <source>
        <dbReference type="ARBA" id="ARBA00023011"/>
    </source>
</evidence>
<protein>
    <recommendedName>
        <fullName evidence="17">Phosphomevalonate kinase</fullName>
        <ecNumber evidence="3">2.7.4.2</ecNumber>
    </recommendedName>
</protein>
<evidence type="ECO:0000256" key="5">
    <source>
        <dbReference type="ARBA" id="ARBA00022516"/>
    </source>
</evidence>
<dbReference type="Pfam" id="PF04275">
    <property type="entry name" value="P-mevalo_kinase"/>
    <property type="match status" value="1"/>
</dbReference>
<dbReference type="InterPro" id="IPR036236">
    <property type="entry name" value="Znf_C2H2_sf"/>
</dbReference>